<keyword evidence="7" id="KW-0915">Sodium</keyword>
<dbReference type="GO" id="GO:0120029">
    <property type="term" value="P:proton export across plasma membrane"/>
    <property type="evidence" value="ECO:0007669"/>
    <property type="project" value="InterPro"/>
</dbReference>
<keyword evidence="10" id="KW-0739">Sodium transport</keyword>
<feature type="transmembrane region" description="Helical" evidence="12">
    <location>
        <begin position="201"/>
        <end position="226"/>
    </location>
</feature>
<feature type="transmembrane region" description="Helical" evidence="12">
    <location>
        <begin position="71"/>
        <end position="90"/>
    </location>
</feature>
<dbReference type="GO" id="GO:0015385">
    <property type="term" value="F:sodium:proton antiporter activity"/>
    <property type="evidence" value="ECO:0007669"/>
    <property type="project" value="InterPro"/>
</dbReference>
<feature type="transmembrane region" description="Helical" evidence="12">
    <location>
        <begin position="37"/>
        <end position="59"/>
    </location>
</feature>
<evidence type="ECO:0000313" key="15">
    <source>
        <dbReference type="Proteomes" id="UP000094455"/>
    </source>
</evidence>
<dbReference type="GO" id="GO:0005886">
    <property type="term" value="C:plasma membrane"/>
    <property type="evidence" value="ECO:0007669"/>
    <property type="project" value="InterPro"/>
</dbReference>
<feature type="compositionally biased region" description="Basic residues" evidence="11">
    <location>
        <begin position="449"/>
        <end position="460"/>
    </location>
</feature>
<dbReference type="Gene3D" id="1.20.1530.20">
    <property type="match status" value="1"/>
</dbReference>
<sequence>MVWNQLDPDRTHVAYACLGFFTVLFALCSSVVKEKLFFGEATVSAVFGLVIGPHCFGWFDPHAWGNPLYNTLEISRILLCIELVAVGIELPPRYVYHKRTPLCTLLFFAMVVGWLVFAAFVHWLVPGYSFAWGLLVSACVTATDPVLAQAIIGKSKFASKYVPLHLKRLLTAESACNDGLAVPFVYLALNIIVHSGNSSQIAKNFICITVLYECLFGCVLGASLGYASSWAVRLAKKYDLIDNESNIFFPVAVAFFCAGISPILGIDDLLASFCAGCGFVWDDWYVRRREDESFIDSLDVFLNISYFIYFGSIVPWEQFNNAALGLNAWRLVVLAIVFLTLRRFPAVLMHYKINPEIRSFKEAIFVGHFGPIGVSGIFACILAISDLEVDAQGVAHGPVVGDVPDNVKMAQLINSIFPLVSFLVVVSIIVHGSSAAFIVFSSHLKKKKKEHRKMQSRRKQGSANDTQDNDAEDDDDIGDDDNDDNDDDNDDNDDDDDQRNEDDTDEEDDYTEQSNASDRSSEPIIQPIHIGESLKMADLPSAAH</sequence>
<keyword evidence="15" id="KW-1185">Reference proteome</keyword>
<dbReference type="PANTHER" id="PTHR31382">
    <property type="entry name" value="NA(+)/H(+) ANTIPORTER"/>
    <property type="match status" value="1"/>
</dbReference>
<keyword evidence="3" id="KW-0813">Transport</keyword>
<gene>
    <name evidence="14" type="ORF">PICMEDRAFT_71902</name>
</gene>
<keyword evidence="9 12" id="KW-0472">Membrane</keyword>
<comment type="similarity">
    <text evidence="2">Belongs to the fungal Na(+)/H(+) exchanger family.</text>
</comment>
<evidence type="ECO:0000256" key="3">
    <source>
        <dbReference type="ARBA" id="ARBA00022448"/>
    </source>
</evidence>
<dbReference type="GO" id="GO:0030007">
    <property type="term" value="P:intracellular potassium ion homeostasis"/>
    <property type="evidence" value="ECO:0007669"/>
    <property type="project" value="TreeGrafter"/>
</dbReference>
<feature type="transmembrane region" description="Helical" evidence="12">
    <location>
        <begin position="130"/>
        <end position="148"/>
    </location>
</feature>
<dbReference type="InterPro" id="IPR038770">
    <property type="entry name" value="Na+/solute_symporter_sf"/>
</dbReference>
<comment type="subcellular location">
    <subcellularLocation>
        <location evidence="1">Membrane</location>
        <topology evidence="1">Multi-pass membrane protein</topology>
    </subcellularLocation>
</comment>
<evidence type="ECO:0000256" key="11">
    <source>
        <dbReference type="SAM" id="MobiDB-lite"/>
    </source>
</evidence>
<evidence type="ECO:0000256" key="12">
    <source>
        <dbReference type="SAM" id="Phobius"/>
    </source>
</evidence>
<organism evidence="14 15">
    <name type="scientific">Pichia membranifaciens NRRL Y-2026</name>
    <dbReference type="NCBI Taxonomy" id="763406"/>
    <lineage>
        <taxon>Eukaryota</taxon>
        <taxon>Fungi</taxon>
        <taxon>Dikarya</taxon>
        <taxon>Ascomycota</taxon>
        <taxon>Saccharomycotina</taxon>
        <taxon>Pichiomycetes</taxon>
        <taxon>Pichiales</taxon>
        <taxon>Pichiaceae</taxon>
        <taxon>Pichia</taxon>
    </lineage>
</organism>
<feature type="region of interest" description="Disordered" evidence="11">
    <location>
        <begin position="449"/>
        <end position="544"/>
    </location>
</feature>
<evidence type="ECO:0000259" key="13">
    <source>
        <dbReference type="Pfam" id="PF00999"/>
    </source>
</evidence>
<name>A0A1E3NP96_9ASCO</name>
<dbReference type="GO" id="GO:0042391">
    <property type="term" value="P:regulation of membrane potential"/>
    <property type="evidence" value="ECO:0007669"/>
    <property type="project" value="InterPro"/>
</dbReference>
<evidence type="ECO:0000256" key="10">
    <source>
        <dbReference type="ARBA" id="ARBA00023201"/>
    </source>
</evidence>
<keyword evidence="4" id="KW-0050">Antiport</keyword>
<dbReference type="InterPro" id="IPR016024">
    <property type="entry name" value="ARM-type_fold"/>
</dbReference>
<feature type="compositionally biased region" description="Acidic residues" evidence="11">
    <location>
        <begin position="467"/>
        <end position="511"/>
    </location>
</feature>
<evidence type="ECO:0000256" key="1">
    <source>
        <dbReference type="ARBA" id="ARBA00004141"/>
    </source>
</evidence>
<evidence type="ECO:0000256" key="2">
    <source>
        <dbReference type="ARBA" id="ARBA00005248"/>
    </source>
</evidence>
<proteinExistence type="inferred from homology"/>
<feature type="transmembrane region" description="Helical" evidence="12">
    <location>
        <begin position="298"/>
        <end position="316"/>
    </location>
</feature>
<feature type="transmembrane region" description="Helical" evidence="12">
    <location>
        <begin position="363"/>
        <end position="384"/>
    </location>
</feature>
<feature type="transmembrane region" description="Helical" evidence="12">
    <location>
        <begin position="12"/>
        <end position="32"/>
    </location>
</feature>
<dbReference type="InterPro" id="IPR004712">
    <property type="entry name" value="Na+/H+_antiporter_fungi"/>
</dbReference>
<dbReference type="OrthoDB" id="5327978at2759"/>
<dbReference type="GO" id="GO:0036376">
    <property type="term" value="P:sodium ion export across plasma membrane"/>
    <property type="evidence" value="ECO:0007669"/>
    <property type="project" value="InterPro"/>
</dbReference>
<keyword evidence="8" id="KW-0406">Ion transport</keyword>
<feature type="transmembrane region" description="Helical" evidence="12">
    <location>
        <begin position="416"/>
        <end position="444"/>
    </location>
</feature>
<evidence type="ECO:0000256" key="6">
    <source>
        <dbReference type="ARBA" id="ARBA00022989"/>
    </source>
</evidence>
<dbReference type="RefSeq" id="XP_019018998.1">
    <property type="nucleotide sequence ID" value="XM_019164043.1"/>
</dbReference>
<feature type="domain" description="Cation/H+ exchanger transmembrane" evidence="13">
    <location>
        <begin position="24"/>
        <end position="440"/>
    </location>
</feature>
<feature type="transmembrane region" description="Helical" evidence="12">
    <location>
        <begin position="322"/>
        <end position="342"/>
    </location>
</feature>
<keyword evidence="5 12" id="KW-0812">Transmembrane</keyword>
<evidence type="ECO:0000256" key="8">
    <source>
        <dbReference type="ARBA" id="ARBA00023065"/>
    </source>
</evidence>
<dbReference type="InterPro" id="IPR006153">
    <property type="entry name" value="Cation/H_exchanger_TM"/>
</dbReference>
<feature type="transmembrane region" description="Helical" evidence="12">
    <location>
        <begin position="102"/>
        <end position="124"/>
    </location>
</feature>
<dbReference type="PANTHER" id="PTHR31382:SF4">
    <property type="entry name" value="NA(+)_H(+) ANTIPORTER"/>
    <property type="match status" value="1"/>
</dbReference>
<evidence type="ECO:0000313" key="14">
    <source>
        <dbReference type="EMBL" id="ODQ47885.1"/>
    </source>
</evidence>
<dbReference type="GeneID" id="30180730"/>
<dbReference type="Pfam" id="PF00999">
    <property type="entry name" value="Na_H_Exchanger"/>
    <property type="match status" value="1"/>
</dbReference>
<evidence type="ECO:0000256" key="7">
    <source>
        <dbReference type="ARBA" id="ARBA00023053"/>
    </source>
</evidence>
<dbReference type="AlphaFoldDB" id="A0A1E3NP96"/>
<feature type="transmembrane region" description="Helical" evidence="12">
    <location>
        <begin position="247"/>
        <end position="264"/>
    </location>
</feature>
<protein>
    <recommendedName>
        <fullName evidence="13">Cation/H+ exchanger transmembrane domain-containing protein</fullName>
    </recommendedName>
</protein>
<evidence type="ECO:0000256" key="5">
    <source>
        <dbReference type="ARBA" id="ARBA00022692"/>
    </source>
</evidence>
<dbReference type="STRING" id="763406.A0A1E3NP96"/>
<evidence type="ECO:0000256" key="9">
    <source>
        <dbReference type="ARBA" id="ARBA00023136"/>
    </source>
</evidence>
<evidence type="ECO:0000256" key="4">
    <source>
        <dbReference type="ARBA" id="ARBA00022449"/>
    </source>
</evidence>
<dbReference type="EMBL" id="KV454002">
    <property type="protein sequence ID" value="ODQ47885.1"/>
    <property type="molecule type" value="Genomic_DNA"/>
</dbReference>
<dbReference type="SUPFAM" id="SSF48371">
    <property type="entry name" value="ARM repeat"/>
    <property type="match status" value="1"/>
</dbReference>
<reference evidence="14 15" key="1">
    <citation type="journal article" date="2016" name="Proc. Natl. Acad. Sci. U.S.A.">
        <title>Comparative genomics of biotechnologically important yeasts.</title>
        <authorList>
            <person name="Riley R."/>
            <person name="Haridas S."/>
            <person name="Wolfe K.H."/>
            <person name="Lopes M.R."/>
            <person name="Hittinger C.T."/>
            <person name="Goeker M."/>
            <person name="Salamov A.A."/>
            <person name="Wisecaver J.H."/>
            <person name="Long T.M."/>
            <person name="Calvey C.H."/>
            <person name="Aerts A.L."/>
            <person name="Barry K.W."/>
            <person name="Choi C."/>
            <person name="Clum A."/>
            <person name="Coughlan A.Y."/>
            <person name="Deshpande S."/>
            <person name="Douglass A.P."/>
            <person name="Hanson S.J."/>
            <person name="Klenk H.-P."/>
            <person name="LaButti K.M."/>
            <person name="Lapidus A."/>
            <person name="Lindquist E.A."/>
            <person name="Lipzen A.M."/>
            <person name="Meier-Kolthoff J.P."/>
            <person name="Ohm R.A."/>
            <person name="Otillar R.P."/>
            <person name="Pangilinan J.L."/>
            <person name="Peng Y."/>
            <person name="Rokas A."/>
            <person name="Rosa C.A."/>
            <person name="Scheuner C."/>
            <person name="Sibirny A.A."/>
            <person name="Slot J.C."/>
            <person name="Stielow J.B."/>
            <person name="Sun H."/>
            <person name="Kurtzman C.P."/>
            <person name="Blackwell M."/>
            <person name="Grigoriev I.V."/>
            <person name="Jeffries T.W."/>
        </authorList>
    </citation>
    <scope>NUCLEOTIDE SEQUENCE [LARGE SCALE GENOMIC DNA]</scope>
    <source>
        <strain evidence="14 15">NRRL Y-2026</strain>
    </source>
</reference>
<keyword evidence="6 12" id="KW-1133">Transmembrane helix</keyword>
<accession>A0A1E3NP96</accession>
<dbReference type="Proteomes" id="UP000094455">
    <property type="component" value="Unassembled WGS sequence"/>
</dbReference>